<evidence type="ECO:0000313" key="2">
    <source>
        <dbReference type="EMBL" id="MCC9640821.1"/>
    </source>
</evidence>
<feature type="compositionally biased region" description="Polar residues" evidence="1">
    <location>
        <begin position="106"/>
        <end position="120"/>
    </location>
</feature>
<dbReference type="RefSeq" id="WP_230270508.1">
    <property type="nucleotide sequence ID" value="NZ_JAJKFW010000003.1"/>
</dbReference>
<name>A0ABS8NB87_9BACT</name>
<sequence>MNGNTIANPNTRRPHPWLAVCLATTILLGTGVCDVAFLSNTPAALADDEASKSKFFPFPIRFGMKATQPKPSASSDKLTETASSESTETPKDSDPRKIAVKRDSGSSKIQQVQHVRSASARTKLPDDGRVVVPGTNGLPQFETPGEVTSVEVFDANGNPISGELAEGEYYYGAQPAPVHIGQPLPKTLTMPGQSSGVPFQSDAPQATIATGEMMGEPWIDESGEVIWPDANTAEQGHPGASVLVDGMHQGSSGCDECGGGCVGVCDRRIDARVRVLAHALSDPLHDLWIRADFMQLWIDGQTAPSLVTTGRAGTARDVAGQIGQLGTQTLYGGLIDDESRAAGRFEIGRYLGDTGLSVSGSILFAEDVSNRFYADGTQYSILARPFVDVTPGGANNGEAADVIQFENEMRGNVSVDSLTEFGGADALIRALLINHGDRQMESFVGYRYLQLDDQLTIHDERRALLDGGGFQAGTLLEQTDRFAVDNRFHGATMGIRSSTSNGIWSLNTQVQLGLGVTRSNVTASGFSLRSEPQAGGGVVTSQSDTGLLVRSTNSGSRDYNELAVAPEIHLSLTRHLWNNWDLSIGYQFLYLSRVLRAAEQIDPLLNQSDLTIGGFTGSRRPDPTAVYNDLLAHGITFGVYHPF</sequence>
<feature type="compositionally biased region" description="Basic and acidic residues" evidence="1">
    <location>
        <begin position="88"/>
        <end position="105"/>
    </location>
</feature>
<organism evidence="2 3">
    <name type="scientific">Rhodopirellula halodulae</name>
    <dbReference type="NCBI Taxonomy" id="2894198"/>
    <lineage>
        <taxon>Bacteria</taxon>
        <taxon>Pseudomonadati</taxon>
        <taxon>Planctomycetota</taxon>
        <taxon>Planctomycetia</taxon>
        <taxon>Pirellulales</taxon>
        <taxon>Pirellulaceae</taxon>
        <taxon>Rhodopirellula</taxon>
    </lineage>
</organism>
<gene>
    <name evidence="2" type="ORF">LOC71_00930</name>
</gene>
<evidence type="ECO:0000313" key="3">
    <source>
        <dbReference type="Proteomes" id="UP001430306"/>
    </source>
</evidence>
<evidence type="ECO:0000256" key="1">
    <source>
        <dbReference type="SAM" id="MobiDB-lite"/>
    </source>
</evidence>
<dbReference type="EMBL" id="JAJKFW010000003">
    <property type="protein sequence ID" value="MCC9640821.1"/>
    <property type="molecule type" value="Genomic_DNA"/>
</dbReference>
<dbReference type="Proteomes" id="UP001430306">
    <property type="component" value="Unassembled WGS sequence"/>
</dbReference>
<reference evidence="2" key="1">
    <citation type="submission" date="2021-11" db="EMBL/GenBank/DDBJ databases">
        <title>Genome sequence.</title>
        <authorList>
            <person name="Sun Q."/>
        </authorList>
    </citation>
    <scope>NUCLEOTIDE SEQUENCE</scope>
    <source>
        <strain evidence="2">JC740</strain>
    </source>
</reference>
<accession>A0ABS8NB87</accession>
<comment type="caution">
    <text evidence="2">The sequence shown here is derived from an EMBL/GenBank/DDBJ whole genome shotgun (WGS) entry which is preliminary data.</text>
</comment>
<dbReference type="InterPro" id="IPR011446">
    <property type="entry name" value="BBP7"/>
</dbReference>
<keyword evidence="3" id="KW-1185">Reference proteome</keyword>
<dbReference type="Pfam" id="PF07585">
    <property type="entry name" value="BBP7"/>
    <property type="match status" value="1"/>
</dbReference>
<proteinExistence type="predicted"/>
<feature type="region of interest" description="Disordered" evidence="1">
    <location>
        <begin position="66"/>
        <end position="143"/>
    </location>
</feature>
<protein>
    <submittedName>
        <fullName evidence="2">BBP7 family outer membrane beta-barrel protein</fullName>
    </submittedName>
</protein>